<evidence type="ECO:0000256" key="1">
    <source>
        <dbReference type="SAM" id="Phobius"/>
    </source>
</evidence>
<dbReference type="EMBL" id="BAAAPY010000006">
    <property type="protein sequence ID" value="GAA2079714.1"/>
    <property type="molecule type" value="Genomic_DNA"/>
</dbReference>
<protein>
    <submittedName>
        <fullName evidence="2">Uncharacterized protein</fullName>
    </submittedName>
</protein>
<feature type="transmembrane region" description="Helical" evidence="1">
    <location>
        <begin position="30"/>
        <end position="55"/>
    </location>
</feature>
<comment type="caution">
    <text evidence="2">The sequence shown here is derived from an EMBL/GenBank/DDBJ whole genome shotgun (WGS) entry which is preliminary data.</text>
</comment>
<keyword evidence="1" id="KW-1133">Transmembrane helix</keyword>
<sequence length="197" mass="21811">MASVSQPPPVTYPPPVQRWRFAEPPVRRRWFWVAVIAGPAATVTMVVAFAAMIALDARDAPGLIDDPEVMSVVDAECRSMTSTVEGLPLQGDAGAQARRVLDQNSAVKQMVEAVRDLGEDVLARDRPTAQWLEDWERLVEARATFARDLATEDRAALDVPRVDGQRITERMDEAMLLIECVVPEELTEPVFADSRSI</sequence>
<name>A0ABN2W126_9ACTN</name>
<organism evidence="2 3">
    <name type="scientific">Aeromicrobium halocynthiae</name>
    <dbReference type="NCBI Taxonomy" id="560557"/>
    <lineage>
        <taxon>Bacteria</taxon>
        <taxon>Bacillati</taxon>
        <taxon>Actinomycetota</taxon>
        <taxon>Actinomycetes</taxon>
        <taxon>Propionibacteriales</taxon>
        <taxon>Nocardioidaceae</taxon>
        <taxon>Aeromicrobium</taxon>
    </lineage>
</organism>
<reference evidence="2 3" key="1">
    <citation type="journal article" date="2019" name="Int. J. Syst. Evol. Microbiol.">
        <title>The Global Catalogue of Microorganisms (GCM) 10K type strain sequencing project: providing services to taxonomists for standard genome sequencing and annotation.</title>
        <authorList>
            <consortium name="The Broad Institute Genomics Platform"/>
            <consortium name="The Broad Institute Genome Sequencing Center for Infectious Disease"/>
            <person name="Wu L."/>
            <person name="Ma J."/>
        </authorList>
    </citation>
    <scope>NUCLEOTIDE SEQUENCE [LARGE SCALE GENOMIC DNA]</scope>
    <source>
        <strain evidence="2 3">JCM 15749</strain>
    </source>
</reference>
<keyword evidence="1" id="KW-0472">Membrane</keyword>
<keyword evidence="1" id="KW-0812">Transmembrane</keyword>
<proteinExistence type="predicted"/>
<accession>A0ABN2W126</accession>
<evidence type="ECO:0000313" key="3">
    <source>
        <dbReference type="Proteomes" id="UP001501480"/>
    </source>
</evidence>
<gene>
    <name evidence="2" type="ORF">GCM10009821_19940</name>
</gene>
<evidence type="ECO:0000313" key="2">
    <source>
        <dbReference type="EMBL" id="GAA2079714.1"/>
    </source>
</evidence>
<keyword evidence="3" id="KW-1185">Reference proteome</keyword>
<dbReference type="Proteomes" id="UP001501480">
    <property type="component" value="Unassembled WGS sequence"/>
</dbReference>